<evidence type="ECO:0008006" key="3">
    <source>
        <dbReference type="Google" id="ProtNLM"/>
    </source>
</evidence>
<dbReference type="AlphaFoldDB" id="A0A821WDY0"/>
<evidence type="ECO:0000313" key="1">
    <source>
        <dbReference type="EMBL" id="CAF4921206.1"/>
    </source>
</evidence>
<dbReference type="Proteomes" id="UP000663880">
    <property type="component" value="Unassembled WGS sequence"/>
</dbReference>
<dbReference type="OrthoDB" id="430340at2759"/>
<gene>
    <name evidence="1" type="ORF">PMACD_LOCUS13041</name>
</gene>
<accession>A0A821WDY0</accession>
<name>A0A821WDY0_9NEOP</name>
<keyword evidence="2" id="KW-1185">Reference proteome</keyword>
<protein>
    <recommendedName>
        <fullName evidence="3">Laminin G domain-containing protein</fullName>
    </recommendedName>
</protein>
<reference evidence="1" key="1">
    <citation type="submission" date="2021-02" db="EMBL/GenBank/DDBJ databases">
        <authorList>
            <person name="Steward A R."/>
        </authorList>
    </citation>
    <scope>NUCLEOTIDE SEQUENCE</scope>
</reference>
<evidence type="ECO:0000313" key="2">
    <source>
        <dbReference type="Proteomes" id="UP000663880"/>
    </source>
</evidence>
<sequence>MVLIDRLETSLGCVVITFAQSEAATPLGPSDRLSRPISLKQLVGLSYRTCVGGELFSQRSEGYTLHVTALYEQVVVSWSRPGQPQREVGIAKETLDNRWHWVALKYRHNPPALLLEVDRESQVISNVRWNGELLSAGALEANGAVVLVGNVFSGCLHEGPQLKFHAAYLLQTNVRFGHCPLTTDECKDRKDVLRIPPKDHCYNEPCLRHGACISRHDRLNLYMNVIAQLDTAATIVKWTRVIPVRPRLVTMEERVCKTLGGTTRVSVLNIITVCTVNWKTR</sequence>
<dbReference type="EMBL" id="CAJOBZ010000057">
    <property type="protein sequence ID" value="CAF4921206.1"/>
    <property type="molecule type" value="Genomic_DNA"/>
</dbReference>
<organism evidence="1 2">
    <name type="scientific">Pieris macdunnoughi</name>
    <dbReference type="NCBI Taxonomy" id="345717"/>
    <lineage>
        <taxon>Eukaryota</taxon>
        <taxon>Metazoa</taxon>
        <taxon>Ecdysozoa</taxon>
        <taxon>Arthropoda</taxon>
        <taxon>Hexapoda</taxon>
        <taxon>Insecta</taxon>
        <taxon>Pterygota</taxon>
        <taxon>Neoptera</taxon>
        <taxon>Endopterygota</taxon>
        <taxon>Lepidoptera</taxon>
        <taxon>Glossata</taxon>
        <taxon>Ditrysia</taxon>
        <taxon>Papilionoidea</taxon>
        <taxon>Pieridae</taxon>
        <taxon>Pierinae</taxon>
        <taxon>Pieris</taxon>
    </lineage>
</organism>
<proteinExistence type="predicted"/>
<comment type="caution">
    <text evidence="1">The sequence shown here is derived from an EMBL/GenBank/DDBJ whole genome shotgun (WGS) entry which is preliminary data.</text>
</comment>